<dbReference type="EMBL" id="VSSQ01000001">
    <property type="protein sequence ID" value="MPL54767.1"/>
    <property type="molecule type" value="Genomic_DNA"/>
</dbReference>
<gene>
    <name evidence="1" type="ORF">SDC9_00233</name>
</gene>
<accession>A0A644SKE4</accession>
<proteinExistence type="predicted"/>
<name>A0A644SKE4_9ZZZZ</name>
<protein>
    <submittedName>
        <fullName evidence="1">Uncharacterized protein</fullName>
    </submittedName>
</protein>
<dbReference type="AlphaFoldDB" id="A0A644SKE4"/>
<evidence type="ECO:0000313" key="1">
    <source>
        <dbReference type="EMBL" id="MPL54767.1"/>
    </source>
</evidence>
<organism evidence="1">
    <name type="scientific">bioreactor metagenome</name>
    <dbReference type="NCBI Taxonomy" id="1076179"/>
    <lineage>
        <taxon>unclassified sequences</taxon>
        <taxon>metagenomes</taxon>
        <taxon>ecological metagenomes</taxon>
    </lineage>
</organism>
<reference evidence="1" key="1">
    <citation type="submission" date="2019-08" db="EMBL/GenBank/DDBJ databases">
        <authorList>
            <person name="Kucharzyk K."/>
            <person name="Murdoch R.W."/>
            <person name="Higgins S."/>
            <person name="Loffler F."/>
        </authorList>
    </citation>
    <scope>NUCLEOTIDE SEQUENCE</scope>
</reference>
<comment type="caution">
    <text evidence="1">The sequence shown here is derived from an EMBL/GenBank/DDBJ whole genome shotgun (WGS) entry which is preliminary data.</text>
</comment>
<sequence length="150" mass="17641">MKLIFLLIFGVNIIYSQNKNNDYFKNIDKLKFEEKLQKISILDSKTCIGNADSFFSNKELVLIEGNDGGEFSEQNYKFYIEKGEILKLNIIEYSNSKKIGELEIIFDHKDILYKNPKNFKTSYPIESIKKCGQILIPEFIKLQKKPREKR</sequence>